<gene>
    <name evidence="1" type="ORF">SAMN04487949_2447</name>
</gene>
<keyword evidence="2" id="KW-1185">Reference proteome</keyword>
<organism evidence="1 2">
    <name type="scientific">Halogranum gelatinilyticum</name>
    <dbReference type="NCBI Taxonomy" id="660521"/>
    <lineage>
        <taxon>Archaea</taxon>
        <taxon>Methanobacteriati</taxon>
        <taxon>Methanobacteriota</taxon>
        <taxon>Stenosarchaea group</taxon>
        <taxon>Halobacteria</taxon>
        <taxon>Halobacteriales</taxon>
        <taxon>Haloferacaceae</taxon>
    </lineage>
</organism>
<dbReference type="Pfam" id="PF24366">
    <property type="entry name" value="DUF7522"/>
    <property type="match status" value="1"/>
</dbReference>
<accession>A0A1G9VP35</accession>
<evidence type="ECO:0000313" key="1">
    <source>
        <dbReference type="EMBL" id="SDM73761.1"/>
    </source>
</evidence>
<sequence>MASKIDELATTLRDEVGDELRTVFYGDFKTREYQVVYADEEILSQYSPEDTKQIVDDISLEQVGASRQESLFEPIGSLEFTVRYFEDGINVMAWGFDDIPTIYIGLGDDEATVPRVIEIVRSLSDDD</sequence>
<dbReference type="Proteomes" id="UP000199451">
    <property type="component" value="Unassembled WGS sequence"/>
</dbReference>
<dbReference type="AlphaFoldDB" id="A0A1G9VP35"/>
<reference evidence="2" key="1">
    <citation type="submission" date="2016-10" db="EMBL/GenBank/DDBJ databases">
        <authorList>
            <person name="Varghese N."/>
            <person name="Submissions S."/>
        </authorList>
    </citation>
    <scope>NUCLEOTIDE SEQUENCE [LARGE SCALE GENOMIC DNA]</scope>
    <source>
        <strain evidence="2">CGMCC 1.10119</strain>
    </source>
</reference>
<dbReference type="STRING" id="660521.SAMN04487949_2447"/>
<protein>
    <submittedName>
        <fullName evidence="1">Uncharacterized protein</fullName>
    </submittedName>
</protein>
<evidence type="ECO:0000313" key="2">
    <source>
        <dbReference type="Proteomes" id="UP000199451"/>
    </source>
</evidence>
<dbReference type="EMBL" id="FNHL01000003">
    <property type="protein sequence ID" value="SDM73761.1"/>
    <property type="molecule type" value="Genomic_DNA"/>
</dbReference>
<proteinExistence type="predicted"/>
<name>A0A1G9VP35_9EURY</name>
<dbReference type="OrthoDB" id="264301at2157"/>
<dbReference type="RefSeq" id="WP_089697760.1">
    <property type="nucleotide sequence ID" value="NZ_FNHL01000003.1"/>
</dbReference>
<dbReference type="InterPro" id="IPR055944">
    <property type="entry name" value="DUF7522"/>
</dbReference>